<evidence type="ECO:0000256" key="8">
    <source>
        <dbReference type="ARBA" id="ARBA00023098"/>
    </source>
</evidence>
<keyword evidence="7 10" id="KW-0560">Oxidoreductase</keyword>
<feature type="transmembrane region" description="Helical" evidence="13">
    <location>
        <begin position="97"/>
        <end position="117"/>
    </location>
</feature>
<name>A0A2U1MHW6_ARTAN</name>
<evidence type="ECO:0000313" key="15">
    <source>
        <dbReference type="Proteomes" id="UP000245207"/>
    </source>
</evidence>
<evidence type="ECO:0000256" key="6">
    <source>
        <dbReference type="ARBA" id="ARBA00022989"/>
    </source>
</evidence>
<proteinExistence type="inferred from homology"/>
<evidence type="ECO:0000256" key="9">
    <source>
        <dbReference type="ARBA" id="ARBA00023136"/>
    </source>
</evidence>
<evidence type="ECO:0000256" key="11">
    <source>
        <dbReference type="SAM" id="Coils"/>
    </source>
</evidence>
<feature type="coiled-coil region" evidence="11">
    <location>
        <begin position="316"/>
        <end position="350"/>
    </location>
</feature>
<comment type="subcellular location">
    <subcellularLocation>
        <location evidence="1">Membrane</location>
        <topology evidence="1">Multi-pass membrane protein</topology>
    </subcellularLocation>
</comment>
<feature type="region of interest" description="Disordered" evidence="12">
    <location>
        <begin position="457"/>
        <end position="604"/>
    </location>
</feature>
<dbReference type="PANTHER" id="PTHR11351">
    <property type="entry name" value="ACYL-COA DESATURASE"/>
    <property type="match status" value="1"/>
</dbReference>
<keyword evidence="10" id="KW-0444">Lipid biosynthesis</keyword>
<keyword evidence="11" id="KW-0175">Coiled coil</keyword>
<keyword evidence="10" id="KW-0275">Fatty acid biosynthesis</keyword>
<dbReference type="PRINTS" id="PR00075">
    <property type="entry name" value="FACDDSATRASE"/>
</dbReference>
<dbReference type="Proteomes" id="UP000245207">
    <property type="component" value="Unassembled WGS sequence"/>
</dbReference>
<evidence type="ECO:0000256" key="5">
    <source>
        <dbReference type="ARBA" id="ARBA00022832"/>
    </source>
</evidence>
<feature type="transmembrane region" description="Helical" evidence="13">
    <location>
        <begin position="73"/>
        <end position="91"/>
    </location>
</feature>
<reference evidence="14 15" key="1">
    <citation type="journal article" date="2018" name="Mol. Plant">
        <title>The genome of Artemisia annua provides insight into the evolution of Asteraceae family and artemisinin biosynthesis.</title>
        <authorList>
            <person name="Shen Q."/>
            <person name="Zhang L."/>
            <person name="Liao Z."/>
            <person name="Wang S."/>
            <person name="Yan T."/>
            <person name="Shi P."/>
            <person name="Liu M."/>
            <person name="Fu X."/>
            <person name="Pan Q."/>
            <person name="Wang Y."/>
            <person name="Lv Z."/>
            <person name="Lu X."/>
            <person name="Zhang F."/>
            <person name="Jiang W."/>
            <person name="Ma Y."/>
            <person name="Chen M."/>
            <person name="Hao X."/>
            <person name="Li L."/>
            <person name="Tang Y."/>
            <person name="Lv G."/>
            <person name="Zhou Y."/>
            <person name="Sun X."/>
            <person name="Brodelius P.E."/>
            <person name="Rose J.K.C."/>
            <person name="Tang K."/>
        </authorList>
    </citation>
    <scope>NUCLEOTIDE SEQUENCE [LARGE SCALE GENOMIC DNA]</scope>
    <source>
        <strain evidence="15">cv. Huhao1</strain>
        <tissue evidence="14">Leaf</tissue>
    </source>
</reference>
<dbReference type="EMBL" id="PKPP01005240">
    <property type="protein sequence ID" value="PWA60861.1"/>
    <property type="molecule type" value="Genomic_DNA"/>
</dbReference>
<gene>
    <name evidence="14" type="ORF">CTI12_AA378480</name>
</gene>
<evidence type="ECO:0000256" key="4">
    <source>
        <dbReference type="ARBA" id="ARBA00022692"/>
    </source>
</evidence>
<keyword evidence="5" id="KW-0276">Fatty acid metabolism</keyword>
<sequence>MCVSTTPLKCTDNCVYMQDILYILCTTKKIRNLDTFASEDAKESGYRKIFMSDVVVTREKSLFRGRKWNIEDVKTAIWVIFVHILTLFAPFTFTWGAFWAAFVGYVLCGMLGVTLSYHRNLAHHSLMLPKWLEYTFAYLGVQAAQRDPIFWVSIHRSHHQYVESDKDPHSPIYGFWFSHIGWLFDSGYIVDMCKERKNVEDLKSQPFYRFIRKTYLWHILAFAAVVQALGGFPYLVWVVGVRITFTYHLTFLVNSACHIWGKQAWNTGDLSKNNLYVFIKLRLSTGYFLCCYENTGSYNYCAKFEYKVSISDTKENKKLNDLLKKKDAKIESLEKENDGLKDEVKKKVLDLDGRVLSLEKLSKEWCYDSDDCKWESADMQIKSGKSNELYTNDELMDFDVRVLDLEKLGKELMDSADFSGKQKDGVVDYMSEHTSEEPEWIDFRIENLEATNEHHDLDIQPNDEDNDFHNNDNDDYTASTTSSPSQSQTLHTPSTISSRVNSQVTPINSIQSTYQSDSGSISTTASHSRYDHAPIIGSDDGKIKEANETILDKQKERWESADMRTKSESSKKRMSSEKGESQERTNHRFPGIIQIEDDEEEDENNLKDVSLLKRKRSSSNVKVEDDTNDERCISILRRKPVTKELQSECNNDHVNILPTGGQPLTSHSAIPFLDLGKSDDEKVEKAYEPIKKNTERWETEAEMVIEFSESYELCMNAVCALHRQNIVCAYLLPRFNQLAEWLIDGDPERKLKKAPSELNRFKMDQCRMLAVNYSDELFKVYQQNADHFFPPRS</sequence>
<evidence type="ECO:0000256" key="1">
    <source>
        <dbReference type="ARBA" id="ARBA00004141"/>
    </source>
</evidence>
<keyword evidence="9 13" id="KW-0472">Membrane</keyword>
<protein>
    <submittedName>
        <fullName evidence="14">Fatty acid desaturase family protein</fullName>
    </submittedName>
</protein>
<feature type="compositionally biased region" description="Basic and acidic residues" evidence="12">
    <location>
        <begin position="539"/>
        <end position="586"/>
    </location>
</feature>
<evidence type="ECO:0000256" key="2">
    <source>
        <dbReference type="ARBA" id="ARBA00005189"/>
    </source>
</evidence>
<comment type="pathway">
    <text evidence="2">Lipid metabolism.</text>
</comment>
<dbReference type="InterPro" id="IPR015876">
    <property type="entry name" value="Acyl-CoA_DS"/>
</dbReference>
<comment type="caution">
    <text evidence="14">The sequence shown here is derived from an EMBL/GenBank/DDBJ whole genome shotgun (WGS) entry which is preliminary data.</text>
</comment>
<feature type="compositionally biased region" description="Polar residues" evidence="12">
    <location>
        <begin position="496"/>
        <end position="527"/>
    </location>
</feature>
<keyword evidence="15" id="KW-1185">Reference proteome</keyword>
<evidence type="ECO:0000256" key="12">
    <source>
        <dbReference type="SAM" id="MobiDB-lite"/>
    </source>
</evidence>
<keyword evidence="4 10" id="KW-0812">Transmembrane</keyword>
<organism evidence="14 15">
    <name type="scientific">Artemisia annua</name>
    <name type="common">Sweet wormwood</name>
    <dbReference type="NCBI Taxonomy" id="35608"/>
    <lineage>
        <taxon>Eukaryota</taxon>
        <taxon>Viridiplantae</taxon>
        <taxon>Streptophyta</taxon>
        <taxon>Embryophyta</taxon>
        <taxon>Tracheophyta</taxon>
        <taxon>Spermatophyta</taxon>
        <taxon>Magnoliopsida</taxon>
        <taxon>eudicotyledons</taxon>
        <taxon>Gunneridae</taxon>
        <taxon>Pentapetalae</taxon>
        <taxon>asterids</taxon>
        <taxon>campanulids</taxon>
        <taxon>Asterales</taxon>
        <taxon>Asteraceae</taxon>
        <taxon>Asteroideae</taxon>
        <taxon>Anthemideae</taxon>
        <taxon>Artemisiinae</taxon>
        <taxon>Artemisia</taxon>
    </lineage>
</organism>
<keyword evidence="6 13" id="KW-1133">Transmembrane helix</keyword>
<comment type="similarity">
    <text evidence="3 10">Belongs to the fatty acid desaturase type 1 family.</text>
</comment>
<evidence type="ECO:0000256" key="7">
    <source>
        <dbReference type="ARBA" id="ARBA00023002"/>
    </source>
</evidence>
<dbReference type="OrthoDB" id="1302240at2759"/>
<dbReference type="AlphaFoldDB" id="A0A2U1MHW6"/>
<dbReference type="GO" id="GO:0042761">
    <property type="term" value="P:very long-chain fatty acid biosynthetic process"/>
    <property type="evidence" value="ECO:0007669"/>
    <property type="project" value="TreeGrafter"/>
</dbReference>
<comment type="domain">
    <text evidence="10">The histidine box domains are involved in binding the catalytic metal ions.</text>
</comment>
<keyword evidence="8" id="KW-0443">Lipid metabolism</keyword>
<dbReference type="CDD" id="cd03505">
    <property type="entry name" value="Delta9-FADS-like"/>
    <property type="match status" value="1"/>
</dbReference>
<dbReference type="STRING" id="35608.A0A2U1MHW6"/>
<dbReference type="PANTHER" id="PTHR11351:SF99">
    <property type="entry name" value="ACYL-COA DESATURASE"/>
    <property type="match status" value="1"/>
</dbReference>
<evidence type="ECO:0000256" key="13">
    <source>
        <dbReference type="SAM" id="Phobius"/>
    </source>
</evidence>
<feature type="transmembrane region" description="Helical" evidence="13">
    <location>
        <begin position="215"/>
        <end position="237"/>
    </location>
</feature>
<evidence type="ECO:0000256" key="10">
    <source>
        <dbReference type="RuleBase" id="RU000581"/>
    </source>
</evidence>
<evidence type="ECO:0000313" key="14">
    <source>
        <dbReference type="EMBL" id="PWA60861.1"/>
    </source>
</evidence>
<evidence type="ECO:0000256" key="3">
    <source>
        <dbReference type="ARBA" id="ARBA00009295"/>
    </source>
</evidence>
<comment type="cofactor">
    <cofactor evidence="10">
        <name>Fe(2+)</name>
        <dbReference type="ChEBI" id="CHEBI:29033"/>
    </cofactor>
</comment>
<dbReference type="GO" id="GO:0016717">
    <property type="term" value="F:oxidoreductase activity, acting on paired donors, with oxidation of a pair of donors resulting in the reduction of molecular oxygen to two molecules of water"/>
    <property type="evidence" value="ECO:0007669"/>
    <property type="project" value="InterPro"/>
</dbReference>
<feature type="compositionally biased region" description="Low complexity" evidence="12">
    <location>
        <begin position="477"/>
        <end position="495"/>
    </location>
</feature>
<accession>A0A2U1MHW6</accession>
<dbReference type="GO" id="GO:0005789">
    <property type="term" value="C:endoplasmic reticulum membrane"/>
    <property type="evidence" value="ECO:0007669"/>
    <property type="project" value="TreeGrafter"/>
</dbReference>